<feature type="domain" description="CheW-like" evidence="1">
    <location>
        <begin position="7"/>
        <end position="144"/>
    </location>
</feature>
<reference evidence="3" key="1">
    <citation type="journal article" date="2019" name="Int. J. Syst. Evol. Microbiol.">
        <title>The Global Catalogue of Microorganisms (GCM) 10K type strain sequencing project: providing services to taxonomists for standard genome sequencing and annotation.</title>
        <authorList>
            <consortium name="The Broad Institute Genomics Platform"/>
            <consortium name="The Broad Institute Genome Sequencing Center for Infectious Disease"/>
            <person name="Wu L."/>
            <person name="Ma J."/>
        </authorList>
    </citation>
    <scope>NUCLEOTIDE SEQUENCE [LARGE SCALE GENOMIC DNA]</scope>
    <source>
        <strain evidence="3">CCUG 59778</strain>
    </source>
</reference>
<dbReference type="Gene3D" id="2.30.30.40">
    <property type="entry name" value="SH3 Domains"/>
    <property type="match status" value="1"/>
</dbReference>
<dbReference type="Proteomes" id="UP001595817">
    <property type="component" value="Unassembled WGS sequence"/>
</dbReference>
<gene>
    <name evidence="2" type="ORF">ACFOZY_02960</name>
</gene>
<dbReference type="Pfam" id="PF01584">
    <property type="entry name" value="CheW"/>
    <property type="match status" value="1"/>
</dbReference>
<accession>A0ABV8X218</accession>
<dbReference type="PANTHER" id="PTHR22617">
    <property type="entry name" value="CHEMOTAXIS SENSOR HISTIDINE KINASE-RELATED"/>
    <property type="match status" value="1"/>
</dbReference>
<dbReference type="Gene3D" id="2.40.50.180">
    <property type="entry name" value="CheA-289, Domain 4"/>
    <property type="match status" value="1"/>
</dbReference>
<keyword evidence="3" id="KW-1185">Reference proteome</keyword>
<organism evidence="2 3">
    <name type="scientific">Chungangia koreensis</name>
    <dbReference type="NCBI Taxonomy" id="752657"/>
    <lineage>
        <taxon>Bacteria</taxon>
        <taxon>Bacillati</taxon>
        <taxon>Bacillota</taxon>
        <taxon>Bacilli</taxon>
        <taxon>Lactobacillales</taxon>
        <taxon>Chungangia</taxon>
    </lineage>
</organism>
<dbReference type="SUPFAM" id="SSF50341">
    <property type="entry name" value="CheW-like"/>
    <property type="match status" value="1"/>
</dbReference>
<dbReference type="EMBL" id="JBHSEC010000002">
    <property type="protein sequence ID" value="MFC4409393.1"/>
    <property type="molecule type" value="Genomic_DNA"/>
</dbReference>
<dbReference type="RefSeq" id="WP_378152079.1">
    <property type="nucleotide sequence ID" value="NZ_JBHSEC010000002.1"/>
</dbReference>
<dbReference type="InterPro" id="IPR002545">
    <property type="entry name" value="CheW-lke_dom"/>
</dbReference>
<dbReference type="PANTHER" id="PTHR22617:SF23">
    <property type="entry name" value="CHEMOTAXIS PROTEIN CHEW"/>
    <property type="match status" value="1"/>
</dbReference>
<protein>
    <submittedName>
        <fullName evidence="2">Chemotaxis protein CheW</fullName>
    </submittedName>
</protein>
<evidence type="ECO:0000313" key="3">
    <source>
        <dbReference type="Proteomes" id="UP001595817"/>
    </source>
</evidence>
<comment type="caution">
    <text evidence="2">The sequence shown here is derived from an EMBL/GenBank/DDBJ whole genome shotgun (WGS) entry which is preliminary data.</text>
</comment>
<dbReference type="SMART" id="SM00260">
    <property type="entry name" value="CheW"/>
    <property type="match status" value="1"/>
</dbReference>
<dbReference type="InterPro" id="IPR036061">
    <property type="entry name" value="CheW-like_dom_sf"/>
</dbReference>
<dbReference type="InterPro" id="IPR039315">
    <property type="entry name" value="CheW"/>
</dbReference>
<sequence length="145" mass="16528">MENEERVLELIEYIVGGNRFGLPIEMVNEIIQPMSVTKIPQSHPYVEGIIQLRGEVYPVIDFRSLLGGGNDELLQKFIVASVEGRNVVFHVDDVLQIHRISLSVIEEPTDLYEGDHLPLTGVVKFEEGMMLLMDYVKLLNHVLER</sequence>
<name>A0ABV8X218_9LACT</name>
<proteinExistence type="predicted"/>
<evidence type="ECO:0000259" key="1">
    <source>
        <dbReference type="PROSITE" id="PS50851"/>
    </source>
</evidence>
<evidence type="ECO:0000313" key="2">
    <source>
        <dbReference type="EMBL" id="MFC4409393.1"/>
    </source>
</evidence>
<dbReference type="PROSITE" id="PS50851">
    <property type="entry name" value="CHEW"/>
    <property type="match status" value="1"/>
</dbReference>